<gene>
    <name evidence="1" type="ORF">SS50377_23249</name>
</gene>
<name>A0A9P8LVZ0_9EUKA</name>
<dbReference type="KEGG" id="ssao:94297272"/>
<dbReference type="EMBL" id="AUWU02000003">
    <property type="protein sequence ID" value="KAH0575609.1"/>
    <property type="molecule type" value="Genomic_DNA"/>
</dbReference>
<keyword evidence="2" id="KW-1185">Reference proteome</keyword>
<evidence type="ECO:0000313" key="2">
    <source>
        <dbReference type="Proteomes" id="UP000018208"/>
    </source>
</evidence>
<organism evidence="1 2">
    <name type="scientific">Spironucleus salmonicida</name>
    <dbReference type="NCBI Taxonomy" id="348837"/>
    <lineage>
        <taxon>Eukaryota</taxon>
        <taxon>Metamonada</taxon>
        <taxon>Diplomonadida</taxon>
        <taxon>Hexamitidae</taxon>
        <taxon>Hexamitinae</taxon>
        <taxon>Spironucleus</taxon>
    </lineage>
</organism>
<dbReference type="RefSeq" id="XP_067766382.1">
    <property type="nucleotide sequence ID" value="XM_067907114.1"/>
</dbReference>
<dbReference type="Proteomes" id="UP000018208">
    <property type="component" value="Unassembled WGS sequence"/>
</dbReference>
<sequence>MDQDIAIITSHLQKQYNLQESHAGQILMDFTKSKQTHSEQIRQFYETNPHIPLETSLSYISSKILSFIDHIQTQIQQLFASKDPDITILLKKQGKNVLTKLLATGEATLLQYQKISLETDFDLLQRIILDLFIKNLELQDLSILSNFVRN</sequence>
<comment type="caution">
    <text evidence="1">The sequence shown here is derived from an EMBL/GenBank/DDBJ whole genome shotgun (WGS) entry which is preliminary data.</text>
</comment>
<protein>
    <submittedName>
        <fullName evidence="1">Uncharacterized protein</fullName>
    </submittedName>
</protein>
<reference evidence="1 2" key="1">
    <citation type="journal article" date="2014" name="PLoS Genet.">
        <title>The Genome of Spironucleus salmonicida Highlights a Fish Pathogen Adapted to Fluctuating Environments.</title>
        <authorList>
            <person name="Xu F."/>
            <person name="Jerlstrom-Hultqvist J."/>
            <person name="Einarsson E."/>
            <person name="Astvaldsson A."/>
            <person name="Svard S.G."/>
            <person name="Andersson J.O."/>
        </authorList>
    </citation>
    <scope>NUCLEOTIDE SEQUENCE [LARGE SCALE GENOMIC DNA]</scope>
    <source>
        <strain evidence="1 2">ATCC 50377</strain>
    </source>
</reference>
<evidence type="ECO:0000313" key="1">
    <source>
        <dbReference type="EMBL" id="KAH0575609.1"/>
    </source>
</evidence>
<proteinExistence type="predicted"/>
<dbReference type="GeneID" id="94297272"/>
<dbReference type="AlphaFoldDB" id="A0A9P8LVZ0"/>
<accession>A0A9P8LVZ0</accession>